<dbReference type="AlphaFoldDB" id="A0A176YMM0"/>
<sequence length="88" mass="10066">MGCNQKELALKLKVSTTQISKWKKGEYMSSEMEHRIKELTKIGDHHPAVVLWAGSVKNAKKWEELFHRLAELADDNSETGYDTYPCEG</sequence>
<comment type="caution">
    <text evidence="1">The sequence shown here is derived from an EMBL/GenBank/DDBJ whole genome shotgun (WGS) entry which is preliminary data.</text>
</comment>
<dbReference type="CDD" id="cd00093">
    <property type="entry name" value="HTH_XRE"/>
    <property type="match status" value="1"/>
</dbReference>
<gene>
    <name evidence="1" type="ORF">AXW67_29835</name>
</gene>
<name>A0A176YMM0_9BRAD</name>
<dbReference type="Proteomes" id="UP000077173">
    <property type="component" value="Unassembled WGS sequence"/>
</dbReference>
<dbReference type="SUPFAM" id="SSF47413">
    <property type="entry name" value="lambda repressor-like DNA-binding domains"/>
    <property type="match status" value="1"/>
</dbReference>
<accession>A0A176YMM0</accession>
<dbReference type="GO" id="GO:0003677">
    <property type="term" value="F:DNA binding"/>
    <property type="evidence" value="ECO:0007669"/>
    <property type="project" value="InterPro"/>
</dbReference>
<reference evidence="1 2" key="1">
    <citation type="submission" date="2016-02" db="EMBL/GenBank/DDBJ databases">
        <title>Draft genome sequence of the strain BR 10247T Bradyrhizobium neotropicale isolated from nodules of Centrolobium paraense.</title>
        <authorList>
            <person name="Simoes-Araujo J.L."/>
            <person name="Barauna A.C."/>
            <person name="Silva K."/>
            <person name="Zilli J.E."/>
        </authorList>
    </citation>
    <scope>NUCLEOTIDE SEQUENCE [LARGE SCALE GENOMIC DNA]</scope>
    <source>
        <strain evidence="1 2">BR 10247</strain>
    </source>
</reference>
<dbReference type="InterPro" id="IPR010982">
    <property type="entry name" value="Lambda_DNA-bd_dom_sf"/>
</dbReference>
<evidence type="ECO:0000313" key="2">
    <source>
        <dbReference type="Proteomes" id="UP000077173"/>
    </source>
</evidence>
<protein>
    <submittedName>
        <fullName evidence="1">Uncharacterized protein</fullName>
    </submittedName>
</protein>
<proteinExistence type="predicted"/>
<evidence type="ECO:0000313" key="1">
    <source>
        <dbReference type="EMBL" id="OAF07429.1"/>
    </source>
</evidence>
<dbReference type="InterPro" id="IPR001387">
    <property type="entry name" value="Cro/C1-type_HTH"/>
</dbReference>
<keyword evidence="2" id="KW-1185">Reference proteome</keyword>
<organism evidence="1 2">
    <name type="scientific">Bradyrhizobium neotropicale</name>
    <dbReference type="NCBI Taxonomy" id="1497615"/>
    <lineage>
        <taxon>Bacteria</taxon>
        <taxon>Pseudomonadati</taxon>
        <taxon>Pseudomonadota</taxon>
        <taxon>Alphaproteobacteria</taxon>
        <taxon>Hyphomicrobiales</taxon>
        <taxon>Nitrobacteraceae</taxon>
        <taxon>Bradyrhizobium</taxon>
    </lineage>
</organism>
<dbReference type="EMBL" id="LSEF01000113">
    <property type="protein sequence ID" value="OAF07429.1"/>
    <property type="molecule type" value="Genomic_DNA"/>
</dbReference>